<dbReference type="PROSITE" id="PS51846">
    <property type="entry name" value="CNNM"/>
    <property type="match status" value="1"/>
</dbReference>
<reference evidence="3" key="1">
    <citation type="journal article" date="2014" name="Front. Microbiol.">
        <title>High frequency of phylogenetically diverse reductive dehalogenase-homologous genes in deep subseafloor sedimentary metagenomes.</title>
        <authorList>
            <person name="Kawai M."/>
            <person name="Futagami T."/>
            <person name="Toyoda A."/>
            <person name="Takaki Y."/>
            <person name="Nishi S."/>
            <person name="Hori S."/>
            <person name="Arai W."/>
            <person name="Tsubouchi T."/>
            <person name="Morono Y."/>
            <person name="Uchiyama I."/>
            <person name="Ito T."/>
            <person name="Fujiyama A."/>
            <person name="Inagaki F."/>
            <person name="Takami H."/>
        </authorList>
    </citation>
    <scope>NUCLEOTIDE SEQUENCE</scope>
    <source>
        <strain evidence="3">Expedition CK06-06</strain>
    </source>
</reference>
<evidence type="ECO:0000259" key="2">
    <source>
        <dbReference type="PROSITE" id="PS51846"/>
    </source>
</evidence>
<sequence length="136" mass="14049">MDDPASLFESFAVPFFSASVELPSIGAGISGIFAVILLVLANGFFVASEFALVAVRKSRIEALAAEGNLAARRLLAMLENLNAYISATQLGITLSSLGLGWIGEPAVASLLEPLLLYLSDAVGISVISSGAVLHTV</sequence>
<proteinExistence type="predicted"/>
<dbReference type="AlphaFoldDB" id="X1LRK0"/>
<gene>
    <name evidence="3" type="ORF">S06H3_25504</name>
</gene>
<protein>
    <recommendedName>
        <fullName evidence="2">CNNM transmembrane domain-containing protein</fullName>
    </recommendedName>
</protein>
<evidence type="ECO:0000313" key="3">
    <source>
        <dbReference type="EMBL" id="GAI21972.1"/>
    </source>
</evidence>
<keyword evidence="1" id="KW-0472">Membrane</keyword>
<evidence type="ECO:0000256" key="1">
    <source>
        <dbReference type="SAM" id="Phobius"/>
    </source>
</evidence>
<feature type="transmembrane region" description="Helical" evidence="1">
    <location>
        <begin position="25"/>
        <end position="47"/>
    </location>
</feature>
<accession>X1LRK0</accession>
<comment type="caution">
    <text evidence="3">The sequence shown here is derived from an EMBL/GenBank/DDBJ whole genome shotgun (WGS) entry which is preliminary data.</text>
</comment>
<feature type="transmembrane region" description="Helical" evidence="1">
    <location>
        <begin position="81"/>
        <end position="102"/>
    </location>
</feature>
<keyword evidence="1" id="KW-0812">Transmembrane</keyword>
<dbReference type="InterPro" id="IPR002550">
    <property type="entry name" value="CNNM"/>
</dbReference>
<organism evidence="3">
    <name type="scientific">marine sediment metagenome</name>
    <dbReference type="NCBI Taxonomy" id="412755"/>
    <lineage>
        <taxon>unclassified sequences</taxon>
        <taxon>metagenomes</taxon>
        <taxon>ecological metagenomes</taxon>
    </lineage>
</organism>
<dbReference type="EMBL" id="BARV01014685">
    <property type="protein sequence ID" value="GAI21972.1"/>
    <property type="molecule type" value="Genomic_DNA"/>
</dbReference>
<dbReference type="PANTHER" id="PTHR43099:SF5">
    <property type="entry name" value="HLYC_CORC FAMILY TRANSPORTER"/>
    <property type="match status" value="1"/>
</dbReference>
<dbReference type="PANTHER" id="PTHR43099">
    <property type="entry name" value="UPF0053 PROTEIN YRKA"/>
    <property type="match status" value="1"/>
</dbReference>
<feature type="domain" description="CNNM transmembrane" evidence="2">
    <location>
        <begin position="24"/>
        <end position="136"/>
    </location>
</feature>
<keyword evidence="1" id="KW-1133">Transmembrane helix</keyword>
<name>X1LRK0_9ZZZZ</name>
<feature type="non-terminal residue" evidence="3">
    <location>
        <position position="136"/>
    </location>
</feature>
<dbReference type="InterPro" id="IPR051676">
    <property type="entry name" value="UPF0053_domain"/>
</dbReference>
<dbReference type="Pfam" id="PF01595">
    <property type="entry name" value="CNNM"/>
    <property type="match status" value="1"/>
</dbReference>
<feature type="transmembrane region" description="Helical" evidence="1">
    <location>
        <begin position="114"/>
        <end position="133"/>
    </location>
</feature>